<protein>
    <submittedName>
        <fullName evidence="1">Uncharacterized protein</fullName>
    </submittedName>
</protein>
<dbReference type="Proteomes" id="UP000237000">
    <property type="component" value="Unassembled WGS sequence"/>
</dbReference>
<dbReference type="AlphaFoldDB" id="A0A2P5FVA4"/>
<name>A0A2P5FVA4_TREOI</name>
<dbReference type="OrthoDB" id="10455781at2759"/>
<dbReference type="InParanoid" id="A0A2P5FVA4"/>
<accession>A0A2P5FVA4</accession>
<gene>
    <name evidence="1" type="ORF">TorRG33x02_024990</name>
</gene>
<evidence type="ECO:0000313" key="2">
    <source>
        <dbReference type="Proteomes" id="UP000237000"/>
    </source>
</evidence>
<comment type="caution">
    <text evidence="1">The sequence shown here is derived from an EMBL/GenBank/DDBJ whole genome shotgun (WGS) entry which is preliminary data.</text>
</comment>
<organism evidence="1 2">
    <name type="scientific">Trema orientale</name>
    <name type="common">Charcoal tree</name>
    <name type="synonym">Celtis orientalis</name>
    <dbReference type="NCBI Taxonomy" id="63057"/>
    <lineage>
        <taxon>Eukaryota</taxon>
        <taxon>Viridiplantae</taxon>
        <taxon>Streptophyta</taxon>
        <taxon>Embryophyta</taxon>
        <taxon>Tracheophyta</taxon>
        <taxon>Spermatophyta</taxon>
        <taxon>Magnoliopsida</taxon>
        <taxon>eudicotyledons</taxon>
        <taxon>Gunneridae</taxon>
        <taxon>Pentapetalae</taxon>
        <taxon>rosids</taxon>
        <taxon>fabids</taxon>
        <taxon>Rosales</taxon>
        <taxon>Cannabaceae</taxon>
        <taxon>Trema</taxon>
    </lineage>
</organism>
<proteinExistence type="predicted"/>
<feature type="non-terminal residue" evidence="1">
    <location>
        <position position="1"/>
    </location>
</feature>
<sequence length="73" mass="8469">WPTCSEPPSDENGPLHSLTLHAKPQVKYRLSLTVKKKKKKIVCHSGQSRWEWRVYHQVQDSNLFSEILTDPPS</sequence>
<keyword evidence="2" id="KW-1185">Reference proteome</keyword>
<dbReference type="EMBL" id="JXTC01000007">
    <property type="protein sequence ID" value="POO01722.1"/>
    <property type="molecule type" value="Genomic_DNA"/>
</dbReference>
<evidence type="ECO:0000313" key="1">
    <source>
        <dbReference type="EMBL" id="POO01722.1"/>
    </source>
</evidence>
<reference evidence="2" key="1">
    <citation type="submission" date="2016-06" db="EMBL/GenBank/DDBJ databases">
        <title>Parallel loss of symbiosis genes in relatives of nitrogen-fixing non-legume Parasponia.</title>
        <authorList>
            <person name="Van Velzen R."/>
            <person name="Holmer R."/>
            <person name="Bu F."/>
            <person name="Rutten L."/>
            <person name="Van Zeijl A."/>
            <person name="Liu W."/>
            <person name="Santuari L."/>
            <person name="Cao Q."/>
            <person name="Sharma T."/>
            <person name="Shen D."/>
            <person name="Roswanjaya Y."/>
            <person name="Wardhani T."/>
            <person name="Kalhor M.S."/>
            <person name="Jansen J."/>
            <person name="Van den Hoogen J."/>
            <person name="Gungor B."/>
            <person name="Hartog M."/>
            <person name="Hontelez J."/>
            <person name="Verver J."/>
            <person name="Yang W.-C."/>
            <person name="Schijlen E."/>
            <person name="Repin R."/>
            <person name="Schilthuizen M."/>
            <person name="Schranz E."/>
            <person name="Heidstra R."/>
            <person name="Miyata K."/>
            <person name="Fedorova E."/>
            <person name="Kohlen W."/>
            <person name="Bisseling T."/>
            <person name="Smit S."/>
            <person name="Geurts R."/>
        </authorList>
    </citation>
    <scope>NUCLEOTIDE SEQUENCE [LARGE SCALE GENOMIC DNA]</scope>
    <source>
        <strain evidence="2">cv. RG33-2</strain>
    </source>
</reference>